<dbReference type="SMART" id="SM00355">
    <property type="entry name" value="ZnF_C2H2"/>
    <property type="match status" value="3"/>
</dbReference>
<feature type="domain" description="C2H2-type" evidence="7">
    <location>
        <begin position="205"/>
        <end position="227"/>
    </location>
</feature>
<evidence type="ECO:0000313" key="9">
    <source>
        <dbReference type="EMBL" id="KAF2898195.1"/>
    </source>
</evidence>
<evidence type="ECO:0000256" key="4">
    <source>
        <dbReference type="PROSITE-ProRule" id="PRU00042"/>
    </source>
</evidence>
<evidence type="ECO:0000256" key="5">
    <source>
        <dbReference type="PROSITE-ProRule" id="PRU01263"/>
    </source>
</evidence>
<proteinExistence type="predicted"/>
<dbReference type="AlphaFoldDB" id="A0A8K0DCA1"/>
<sequence length="322" mass="36736">MINKETEIVMQKICRSCMCESTEMRSVFETKEAEEGQTLQIAEMLMACTSIQITSDDGLPVQLCITCETKLDSAFEFKQQCERTDMTLRELTNQPIPKRSIKQESLDIIVQPDLNIPEFYNEDAVGDSDSSETASHKQIRDSKDLNVFTCTYCQKVLRTKKGLKIHQRRHTGEKLRSCHICQAKFTRTNHLRRHLETHNKDSNAHVCSECGASFTKAYHLLKHKREHKLVVSIKKESFKEDMEDPNNVEDDIDNVDNNDDELGNESTVEENNKEGEGENASGKPKRSTSKKRNEVEDEGKTDKSAEKKVSKIASICNIDTLQ</sequence>
<dbReference type="OrthoDB" id="8117402at2759"/>
<feature type="compositionally biased region" description="Acidic residues" evidence="6">
    <location>
        <begin position="241"/>
        <end position="263"/>
    </location>
</feature>
<dbReference type="Pfam" id="PF00096">
    <property type="entry name" value="zf-C2H2"/>
    <property type="match status" value="3"/>
</dbReference>
<dbReference type="Gene3D" id="3.40.1800.20">
    <property type="match status" value="1"/>
</dbReference>
<dbReference type="Pfam" id="PF07776">
    <property type="entry name" value="zf-AD"/>
    <property type="match status" value="1"/>
</dbReference>
<evidence type="ECO:0000313" key="10">
    <source>
        <dbReference type="Proteomes" id="UP000801492"/>
    </source>
</evidence>
<dbReference type="Gene3D" id="3.30.160.60">
    <property type="entry name" value="Classic Zinc Finger"/>
    <property type="match status" value="2"/>
</dbReference>
<feature type="compositionally biased region" description="Basic and acidic residues" evidence="6">
    <location>
        <begin position="291"/>
        <end position="309"/>
    </location>
</feature>
<comment type="caution">
    <text evidence="9">The sequence shown here is derived from an EMBL/GenBank/DDBJ whole genome shotgun (WGS) entry which is preliminary data.</text>
</comment>
<feature type="binding site" evidence="5">
    <location>
        <position position="64"/>
    </location>
    <ligand>
        <name>Zn(2+)</name>
        <dbReference type="ChEBI" id="CHEBI:29105"/>
    </ligand>
</feature>
<keyword evidence="1 5" id="KW-0479">Metal-binding</keyword>
<feature type="region of interest" description="Disordered" evidence="6">
    <location>
        <begin position="238"/>
        <end position="322"/>
    </location>
</feature>
<feature type="domain" description="C2H2-type" evidence="7">
    <location>
        <begin position="176"/>
        <end position="203"/>
    </location>
</feature>
<feature type="domain" description="C2H2-type" evidence="7">
    <location>
        <begin position="148"/>
        <end position="175"/>
    </location>
</feature>
<evidence type="ECO:0000256" key="1">
    <source>
        <dbReference type="ARBA" id="ARBA00022723"/>
    </source>
</evidence>
<dbReference type="SMART" id="SM00868">
    <property type="entry name" value="zf-AD"/>
    <property type="match status" value="2"/>
</dbReference>
<dbReference type="EMBL" id="VTPC01003656">
    <property type="protein sequence ID" value="KAF2898195.1"/>
    <property type="molecule type" value="Genomic_DNA"/>
</dbReference>
<dbReference type="InterPro" id="IPR012934">
    <property type="entry name" value="Znf_AD"/>
</dbReference>
<dbReference type="PANTHER" id="PTHR23235:SF120">
    <property type="entry name" value="KRUPPEL-LIKE FACTOR 15"/>
    <property type="match status" value="1"/>
</dbReference>
<dbReference type="PROSITE" id="PS51915">
    <property type="entry name" value="ZAD"/>
    <property type="match status" value="1"/>
</dbReference>
<protein>
    <submittedName>
        <fullName evidence="9">Uncharacterized protein</fullName>
    </submittedName>
</protein>
<evidence type="ECO:0000256" key="3">
    <source>
        <dbReference type="ARBA" id="ARBA00022833"/>
    </source>
</evidence>
<feature type="binding site" evidence="5">
    <location>
        <position position="17"/>
    </location>
    <ligand>
        <name>Zn(2+)</name>
        <dbReference type="ChEBI" id="CHEBI:29105"/>
    </ligand>
</feature>
<dbReference type="PROSITE" id="PS00028">
    <property type="entry name" value="ZINC_FINGER_C2H2_1"/>
    <property type="match status" value="3"/>
</dbReference>
<dbReference type="SUPFAM" id="SSF57716">
    <property type="entry name" value="Glucocorticoid receptor-like (DNA-binding domain)"/>
    <property type="match status" value="1"/>
</dbReference>
<dbReference type="PROSITE" id="PS50157">
    <property type="entry name" value="ZINC_FINGER_C2H2_2"/>
    <property type="match status" value="3"/>
</dbReference>
<gene>
    <name evidence="9" type="ORF">ILUMI_07983</name>
</gene>
<reference evidence="9" key="1">
    <citation type="submission" date="2019-08" db="EMBL/GenBank/DDBJ databases">
        <title>The genome of the North American firefly Photinus pyralis.</title>
        <authorList>
            <consortium name="Photinus pyralis genome working group"/>
            <person name="Fallon T.R."/>
            <person name="Sander Lower S.E."/>
            <person name="Weng J.-K."/>
        </authorList>
    </citation>
    <scope>NUCLEOTIDE SEQUENCE</scope>
    <source>
        <strain evidence="9">TRF0915ILg1</strain>
        <tissue evidence="9">Whole body</tissue>
    </source>
</reference>
<dbReference type="InterPro" id="IPR036236">
    <property type="entry name" value="Znf_C2H2_sf"/>
</dbReference>
<dbReference type="GO" id="GO:0008270">
    <property type="term" value="F:zinc ion binding"/>
    <property type="evidence" value="ECO:0007669"/>
    <property type="project" value="UniProtKB-UniRule"/>
</dbReference>
<dbReference type="InterPro" id="IPR013087">
    <property type="entry name" value="Znf_C2H2_type"/>
</dbReference>
<accession>A0A8K0DCA1</accession>
<name>A0A8K0DCA1_IGNLU</name>
<keyword evidence="2 4" id="KW-0863">Zinc-finger</keyword>
<keyword evidence="3 5" id="KW-0862">Zinc</keyword>
<keyword evidence="10" id="KW-1185">Reference proteome</keyword>
<dbReference type="PANTHER" id="PTHR23235">
    <property type="entry name" value="KRUEPPEL-LIKE TRANSCRIPTION FACTOR"/>
    <property type="match status" value="1"/>
</dbReference>
<evidence type="ECO:0000256" key="6">
    <source>
        <dbReference type="SAM" id="MobiDB-lite"/>
    </source>
</evidence>
<evidence type="ECO:0000256" key="2">
    <source>
        <dbReference type="ARBA" id="ARBA00022771"/>
    </source>
</evidence>
<feature type="domain" description="ZAD" evidence="8">
    <location>
        <begin position="12"/>
        <end position="91"/>
    </location>
</feature>
<evidence type="ECO:0000259" key="7">
    <source>
        <dbReference type="PROSITE" id="PS50157"/>
    </source>
</evidence>
<organism evidence="9 10">
    <name type="scientific">Ignelater luminosus</name>
    <name type="common">Cucubano</name>
    <name type="synonym">Pyrophorus luminosus</name>
    <dbReference type="NCBI Taxonomy" id="2038154"/>
    <lineage>
        <taxon>Eukaryota</taxon>
        <taxon>Metazoa</taxon>
        <taxon>Ecdysozoa</taxon>
        <taxon>Arthropoda</taxon>
        <taxon>Hexapoda</taxon>
        <taxon>Insecta</taxon>
        <taxon>Pterygota</taxon>
        <taxon>Neoptera</taxon>
        <taxon>Endopterygota</taxon>
        <taxon>Coleoptera</taxon>
        <taxon>Polyphaga</taxon>
        <taxon>Elateriformia</taxon>
        <taxon>Elateroidea</taxon>
        <taxon>Elateridae</taxon>
        <taxon>Agrypninae</taxon>
        <taxon>Pyrophorini</taxon>
        <taxon>Ignelater</taxon>
    </lineage>
</organism>
<feature type="binding site" evidence="5">
    <location>
        <position position="14"/>
    </location>
    <ligand>
        <name>Zn(2+)</name>
        <dbReference type="ChEBI" id="CHEBI:29105"/>
    </ligand>
</feature>
<feature type="binding site" evidence="5">
    <location>
        <position position="67"/>
    </location>
    <ligand>
        <name>Zn(2+)</name>
        <dbReference type="ChEBI" id="CHEBI:29105"/>
    </ligand>
</feature>
<dbReference type="SUPFAM" id="SSF57667">
    <property type="entry name" value="beta-beta-alpha zinc fingers"/>
    <property type="match status" value="2"/>
</dbReference>
<dbReference type="GO" id="GO:0000978">
    <property type="term" value="F:RNA polymerase II cis-regulatory region sequence-specific DNA binding"/>
    <property type="evidence" value="ECO:0007669"/>
    <property type="project" value="TreeGrafter"/>
</dbReference>
<evidence type="ECO:0000259" key="8">
    <source>
        <dbReference type="PROSITE" id="PS51915"/>
    </source>
</evidence>
<dbReference type="GO" id="GO:0000981">
    <property type="term" value="F:DNA-binding transcription factor activity, RNA polymerase II-specific"/>
    <property type="evidence" value="ECO:0007669"/>
    <property type="project" value="TreeGrafter"/>
</dbReference>
<dbReference type="Proteomes" id="UP000801492">
    <property type="component" value="Unassembled WGS sequence"/>
</dbReference>
<dbReference type="GO" id="GO:0005634">
    <property type="term" value="C:nucleus"/>
    <property type="evidence" value="ECO:0007669"/>
    <property type="project" value="InterPro"/>
</dbReference>